<keyword evidence="5" id="KW-0378">Hydrolase</keyword>
<evidence type="ECO:0000256" key="4">
    <source>
        <dbReference type="ARBA" id="ARBA00022692"/>
    </source>
</evidence>
<reference evidence="19" key="1">
    <citation type="submission" date="2020-11" db="EMBL/GenBank/DDBJ databases">
        <authorList>
            <consortium name="DOE Joint Genome Institute"/>
            <person name="Ahrendt S."/>
            <person name="Riley R."/>
            <person name="Andreopoulos W."/>
            <person name="Labutti K."/>
            <person name="Pangilinan J."/>
            <person name="Ruiz-Duenas F.J."/>
            <person name="Barrasa J.M."/>
            <person name="Sanchez-Garcia M."/>
            <person name="Camarero S."/>
            <person name="Miyauchi S."/>
            <person name="Serrano A."/>
            <person name="Linde D."/>
            <person name="Babiker R."/>
            <person name="Drula E."/>
            <person name="Ayuso-Fernandez I."/>
            <person name="Pacheco R."/>
            <person name="Padilla G."/>
            <person name="Ferreira P."/>
            <person name="Barriuso J."/>
            <person name="Kellner H."/>
            <person name="Castanera R."/>
            <person name="Alfaro M."/>
            <person name="Ramirez L."/>
            <person name="Pisabarro A.G."/>
            <person name="Kuo A."/>
            <person name="Tritt A."/>
            <person name="Lipzen A."/>
            <person name="He G."/>
            <person name="Yan M."/>
            <person name="Ng V."/>
            <person name="Cullen D."/>
            <person name="Martin F."/>
            <person name="Rosso M.-N."/>
            <person name="Henrissat B."/>
            <person name="Hibbett D."/>
            <person name="Martinez A.T."/>
            <person name="Grigoriev I.V."/>
        </authorList>
    </citation>
    <scope>NUCLEOTIDE SEQUENCE</scope>
    <source>
        <strain evidence="19">CBS 247.69</strain>
    </source>
</reference>
<feature type="region of interest" description="Disordered" evidence="16">
    <location>
        <begin position="791"/>
        <end position="815"/>
    </location>
</feature>
<gene>
    <name evidence="19" type="ORF">BDZ94DRAFT_1270212</name>
</gene>
<dbReference type="InterPro" id="IPR001547">
    <property type="entry name" value="Glyco_hydro_5"/>
</dbReference>
<evidence type="ECO:0000256" key="3">
    <source>
        <dbReference type="ARBA" id="ARBA00022475"/>
    </source>
</evidence>
<evidence type="ECO:0000256" key="5">
    <source>
        <dbReference type="ARBA" id="ARBA00022801"/>
    </source>
</evidence>
<comment type="subcellular location">
    <subcellularLocation>
        <location evidence="1">Cell membrane</location>
        <topology evidence="1">Single-pass type II membrane protein</topology>
    </subcellularLocation>
</comment>
<keyword evidence="9" id="KW-0325">Glycoprotein</keyword>
<evidence type="ECO:0000256" key="1">
    <source>
        <dbReference type="ARBA" id="ARBA00004401"/>
    </source>
</evidence>
<keyword evidence="6" id="KW-0735">Signal-anchor</keyword>
<proteinExistence type="inferred from homology"/>
<keyword evidence="20" id="KW-1185">Reference proteome</keyword>
<comment type="caution">
    <text evidence="19">The sequence shown here is derived from an EMBL/GenBank/DDBJ whole genome shotgun (WGS) entry which is preliminary data.</text>
</comment>
<dbReference type="PANTHER" id="PTHR31297:SF34">
    <property type="entry name" value="GLUCAN 1,3-BETA-GLUCOSIDASE 2"/>
    <property type="match status" value="1"/>
</dbReference>
<comment type="similarity">
    <text evidence="2">Belongs to the glycosyl hydrolase 5 (cellulase A) family.</text>
</comment>
<comment type="catalytic activity">
    <reaction evidence="12">
        <text>Successive hydrolysis of beta-D-glucose units from the non-reducing ends of (1-&gt;3)-beta-D-glucans, releasing alpha-glucose.</text>
        <dbReference type="EC" id="3.2.1.58"/>
    </reaction>
</comment>
<evidence type="ECO:0000313" key="20">
    <source>
        <dbReference type="Proteomes" id="UP000807353"/>
    </source>
</evidence>
<keyword evidence="10" id="KW-0326">Glycosidase</keyword>
<keyword evidence="4 17" id="KW-0812">Transmembrane</keyword>
<dbReference type="GO" id="GO:0005576">
    <property type="term" value="C:extracellular region"/>
    <property type="evidence" value="ECO:0007669"/>
    <property type="project" value="TreeGrafter"/>
</dbReference>
<feature type="transmembrane region" description="Helical" evidence="17">
    <location>
        <begin position="171"/>
        <end position="195"/>
    </location>
</feature>
<dbReference type="InterPro" id="IPR017853">
    <property type="entry name" value="GH"/>
</dbReference>
<evidence type="ECO:0000256" key="8">
    <source>
        <dbReference type="ARBA" id="ARBA00023136"/>
    </source>
</evidence>
<feature type="region of interest" description="Disordered" evidence="16">
    <location>
        <begin position="206"/>
        <end position="225"/>
    </location>
</feature>
<evidence type="ECO:0000256" key="6">
    <source>
        <dbReference type="ARBA" id="ARBA00022968"/>
    </source>
</evidence>
<sequence length="815" mass="88443">MSGNEQRNVNYDRLPLTNDDHPSNVLYNAPPSPDPNISTFHTPHLNSGDLAGDISAMPPGAAPPRFLGAALYDDPGAPRIRDSYASSHNTVPSGGNGSEYTGSVYALNDTLGAQPLTHGPYGGAYHDDPRDNFPGEQGGHPMSPMGRSQNRLMEEKRAAYAPPRTRSKRKVIVLAIIASLILLILAVVIPIYFFVVRPSSQKSATEEAQESAANPTSTKGTKPPAIAVFGGDGSKITMEDGNTFVYKNQFGGTWYWDENDPFNNGARAQSWSPALNETFHYGVDKIRGVNIGGWLNTEPFISPALFEPYLTNSQPAIDEWTLSQAMAADTARGGLKQLEEHYKTFITEKDFAEIAGAGLNFVRIPIGYWAIETRGDEPFLAKISWTYFLKAIKWARKYGIRINLDLHSVPGSQNGWNHSGRLGTVNFLNGPMGYANAQRTLDYIRILAEFISQPQYKDVVTMFGIMNEPQGPQIGQDALARFYFEAYNIIRTAGGVGEGNGPFISLHDGFIPRNQWSDLFPNADRLSLDTHPYLCFGAQSSAAMASYAKTPCATWASQVNTSMGAFGLTNAGEWSNAVTDCGLWLNGVNLGIRYEGTYQGETRTGSCTPWTDWQNYDVTMKNAIKDFALASMDALQDYFFWTWKIGNSTRSGKVETPAWSYQLGLENGWMPKDPREAAGVCGNTNPWNPPLRPWQTGGAGAGNIPASATDALSWPPPTISNAGAISLLPSYTSTGTIVTLPGPTFTTKGSTATATVDVGNGWANAADNAGMYVEVPTCSYLDPWIGPTAAPPSPLCTGAARRHEPRRPQITPPPS</sequence>
<keyword evidence="7 17" id="KW-1133">Transmembrane helix</keyword>
<feature type="region of interest" description="Disordered" evidence="16">
    <location>
        <begin position="121"/>
        <end position="148"/>
    </location>
</feature>
<dbReference type="GO" id="GO:0009986">
    <property type="term" value="C:cell surface"/>
    <property type="evidence" value="ECO:0007669"/>
    <property type="project" value="TreeGrafter"/>
</dbReference>
<keyword evidence="11" id="KW-0961">Cell wall biogenesis/degradation</keyword>
<dbReference type="Proteomes" id="UP000807353">
    <property type="component" value="Unassembled WGS sequence"/>
</dbReference>
<evidence type="ECO:0000256" key="11">
    <source>
        <dbReference type="ARBA" id="ARBA00023316"/>
    </source>
</evidence>
<dbReference type="SUPFAM" id="SSF51445">
    <property type="entry name" value="(Trans)glycosidases"/>
    <property type="match status" value="1"/>
</dbReference>
<dbReference type="OrthoDB" id="62120at2759"/>
<name>A0A9P6CF45_9AGAR</name>
<evidence type="ECO:0000313" key="19">
    <source>
        <dbReference type="EMBL" id="KAF9458679.1"/>
    </source>
</evidence>
<comment type="function">
    <text evidence="13">Glucosidase involved in the degradation of cellulosic biomass. Active on lichenan.</text>
</comment>
<evidence type="ECO:0000256" key="9">
    <source>
        <dbReference type="ARBA" id="ARBA00023180"/>
    </source>
</evidence>
<dbReference type="Gene3D" id="3.20.20.80">
    <property type="entry name" value="Glycosidases"/>
    <property type="match status" value="1"/>
</dbReference>
<dbReference type="GO" id="GO:0004338">
    <property type="term" value="F:glucan exo-1,3-beta-glucosidase activity"/>
    <property type="evidence" value="ECO:0007669"/>
    <property type="project" value="UniProtKB-EC"/>
</dbReference>
<evidence type="ECO:0000259" key="18">
    <source>
        <dbReference type="Pfam" id="PF00150"/>
    </source>
</evidence>
<organism evidence="19 20">
    <name type="scientific">Collybia nuda</name>
    <dbReference type="NCBI Taxonomy" id="64659"/>
    <lineage>
        <taxon>Eukaryota</taxon>
        <taxon>Fungi</taxon>
        <taxon>Dikarya</taxon>
        <taxon>Basidiomycota</taxon>
        <taxon>Agaricomycotina</taxon>
        <taxon>Agaricomycetes</taxon>
        <taxon>Agaricomycetidae</taxon>
        <taxon>Agaricales</taxon>
        <taxon>Tricholomatineae</taxon>
        <taxon>Clitocybaceae</taxon>
        <taxon>Collybia</taxon>
    </lineage>
</organism>
<feature type="domain" description="Glycoside hydrolase family 5" evidence="18">
    <location>
        <begin position="334"/>
        <end position="496"/>
    </location>
</feature>
<evidence type="ECO:0000256" key="12">
    <source>
        <dbReference type="ARBA" id="ARBA00036824"/>
    </source>
</evidence>
<keyword evidence="8 17" id="KW-0472">Membrane</keyword>
<dbReference type="EMBL" id="MU150334">
    <property type="protein sequence ID" value="KAF9458679.1"/>
    <property type="molecule type" value="Genomic_DNA"/>
</dbReference>
<dbReference type="AlphaFoldDB" id="A0A9P6CF45"/>
<evidence type="ECO:0000256" key="14">
    <source>
        <dbReference type="ARBA" id="ARBA00038929"/>
    </source>
</evidence>
<dbReference type="Pfam" id="PF00150">
    <property type="entry name" value="Cellulase"/>
    <property type="match status" value="1"/>
</dbReference>
<feature type="region of interest" description="Disordered" evidence="16">
    <location>
        <begin position="1"/>
        <end position="21"/>
    </location>
</feature>
<dbReference type="FunFam" id="3.20.20.80:FF:000033">
    <property type="entry name" value="Glucan 1,3-beta-glucosidase A"/>
    <property type="match status" value="1"/>
</dbReference>
<dbReference type="InterPro" id="IPR050386">
    <property type="entry name" value="Glycosyl_hydrolase_5"/>
</dbReference>
<dbReference type="PANTHER" id="PTHR31297">
    <property type="entry name" value="GLUCAN ENDO-1,6-BETA-GLUCOSIDASE B"/>
    <property type="match status" value="1"/>
</dbReference>
<evidence type="ECO:0000256" key="15">
    <source>
        <dbReference type="ARBA" id="ARBA00041260"/>
    </source>
</evidence>
<protein>
    <recommendedName>
        <fullName evidence="14">glucan 1,3-beta-glucosidase</fullName>
        <ecNumber evidence="14">3.2.1.58</ecNumber>
    </recommendedName>
    <alternativeName>
        <fullName evidence="15">Exo-1,3-beta-glucanase D</fullName>
    </alternativeName>
</protein>
<dbReference type="GO" id="GO:0071555">
    <property type="term" value="P:cell wall organization"/>
    <property type="evidence" value="ECO:0007669"/>
    <property type="project" value="UniProtKB-KW"/>
</dbReference>
<accession>A0A9P6CF45</accession>
<evidence type="ECO:0000256" key="13">
    <source>
        <dbReference type="ARBA" id="ARBA00037126"/>
    </source>
</evidence>
<evidence type="ECO:0000256" key="10">
    <source>
        <dbReference type="ARBA" id="ARBA00023295"/>
    </source>
</evidence>
<evidence type="ECO:0000256" key="7">
    <source>
        <dbReference type="ARBA" id="ARBA00022989"/>
    </source>
</evidence>
<dbReference type="GO" id="GO:0005886">
    <property type="term" value="C:plasma membrane"/>
    <property type="evidence" value="ECO:0007669"/>
    <property type="project" value="UniProtKB-SubCell"/>
</dbReference>
<dbReference type="EC" id="3.2.1.58" evidence="14"/>
<evidence type="ECO:0000256" key="16">
    <source>
        <dbReference type="SAM" id="MobiDB-lite"/>
    </source>
</evidence>
<feature type="compositionally biased region" description="Polar residues" evidence="16">
    <location>
        <begin position="211"/>
        <end position="220"/>
    </location>
</feature>
<evidence type="ECO:0000256" key="2">
    <source>
        <dbReference type="ARBA" id="ARBA00005641"/>
    </source>
</evidence>
<evidence type="ECO:0000256" key="17">
    <source>
        <dbReference type="SAM" id="Phobius"/>
    </source>
</evidence>
<keyword evidence="3" id="KW-1003">Cell membrane</keyword>
<dbReference type="GO" id="GO:0009251">
    <property type="term" value="P:glucan catabolic process"/>
    <property type="evidence" value="ECO:0007669"/>
    <property type="project" value="TreeGrafter"/>
</dbReference>